<keyword evidence="12 14" id="KW-0407">Ion channel</keyword>
<dbReference type="PRINTS" id="PR00254">
    <property type="entry name" value="NICOTINICR"/>
</dbReference>
<dbReference type="InterPro" id="IPR036734">
    <property type="entry name" value="Neur_chan_lig-bd_sf"/>
</dbReference>
<evidence type="ECO:0000259" key="16">
    <source>
        <dbReference type="Pfam" id="PF02931"/>
    </source>
</evidence>
<dbReference type="PRINTS" id="PR00252">
    <property type="entry name" value="NRIONCHANNEL"/>
</dbReference>
<dbReference type="Proteomes" id="UP000663844">
    <property type="component" value="Unassembled WGS sequence"/>
</dbReference>
<name>A0A818MTH2_9BILA</name>
<protein>
    <submittedName>
        <fullName evidence="18">Uncharacterized protein</fullName>
    </submittedName>
</protein>
<feature type="domain" description="Neurotransmitter-gated ion-channel transmembrane" evidence="17">
    <location>
        <begin position="238"/>
        <end position="361"/>
    </location>
</feature>
<comment type="similarity">
    <text evidence="14">Belongs to the ligand-gated ion channel (TC 1.A.9) family.</text>
</comment>
<evidence type="ECO:0000256" key="13">
    <source>
        <dbReference type="ARBA" id="ARBA00034099"/>
    </source>
</evidence>
<dbReference type="InterPro" id="IPR036719">
    <property type="entry name" value="Neuro-gated_channel_TM_sf"/>
</dbReference>
<dbReference type="SUPFAM" id="SSF90112">
    <property type="entry name" value="Neurotransmitter-gated ion-channel transmembrane pore"/>
    <property type="match status" value="1"/>
</dbReference>
<evidence type="ECO:0000256" key="10">
    <source>
        <dbReference type="ARBA" id="ARBA00023180"/>
    </source>
</evidence>
<dbReference type="InterPro" id="IPR006202">
    <property type="entry name" value="Neur_chan_lig-bd"/>
</dbReference>
<dbReference type="Gene3D" id="2.70.170.10">
    <property type="entry name" value="Neurotransmitter-gated ion-channel ligand-binding domain"/>
    <property type="match status" value="1"/>
</dbReference>
<evidence type="ECO:0000313" key="18">
    <source>
        <dbReference type="EMBL" id="CAF3594314.1"/>
    </source>
</evidence>
<evidence type="ECO:0000256" key="8">
    <source>
        <dbReference type="ARBA" id="ARBA00023157"/>
    </source>
</evidence>
<proteinExistence type="inferred from homology"/>
<evidence type="ECO:0000256" key="2">
    <source>
        <dbReference type="ARBA" id="ARBA00022475"/>
    </source>
</evidence>
<evidence type="ECO:0000256" key="6">
    <source>
        <dbReference type="ARBA" id="ARBA00023065"/>
    </source>
</evidence>
<evidence type="ECO:0000256" key="3">
    <source>
        <dbReference type="ARBA" id="ARBA00022692"/>
    </source>
</evidence>
<comment type="caution">
    <text evidence="14">Lacks conserved residue(s) required for the propagation of feature annotation.</text>
</comment>
<dbReference type="PANTHER" id="PTHR18945">
    <property type="entry name" value="NEUROTRANSMITTER GATED ION CHANNEL"/>
    <property type="match status" value="1"/>
</dbReference>
<evidence type="ECO:0000313" key="19">
    <source>
        <dbReference type="Proteomes" id="UP000663844"/>
    </source>
</evidence>
<accession>A0A818MTH2</accession>
<feature type="transmembrane region" description="Helical" evidence="14">
    <location>
        <begin position="232"/>
        <end position="256"/>
    </location>
</feature>
<evidence type="ECO:0000256" key="4">
    <source>
        <dbReference type="ARBA" id="ARBA00022989"/>
    </source>
</evidence>
<keyword evidence="9" id="KW-0675">Receptor</keyword>
<evidence type="ECO:0000256" key="15">
    <source>
        <dbReference type="SAM" id="MobiDB-lite"/>
    </source>
</evidence>
<dbReference type="InterPro" id="IPR038050">
    <property type="entry name" value="Neuro_actylchol_rec"/>
</dbReference>
<feature type="domain" description="Neurotransmitter-gated ion-channel ligand-binding" evidence="16">
    <location>
        <begin position="21"/>
        <end position="231"/>
    </location>
</feature>
<dbReference type="InterPro" id="IPR002394">
    <property type="entry name" value="Nicotinic_acetylcholine_rcpt"/>
</dbReference>
<feature type="transmembrane region" description="Helical" evidence="14">
    <location>
        <begin position="379"/>
        <end position="400"/>
    </location>
</feature>
<comment type="caution">
    <text evidence="18">The sequence shown here is derived from an EMBL/GenBank/DDBJ whole genome shotgun (WGS) entry which is preliminary data.</text>
</comment>
<dbReference type="SUPFAM" id="SSF63712">
    <property type="entry name" value="Nicotinic receptor ligand binding domain-like"/>
    <property type="match status" value="1"/>
</dbReference>
<sequence length="776" mass="88602">MTDDDDDDDDDHALKCTTEQILIKRLLQYYEPSVRPVINAQAVVTISFRMEITQLFELEEKTQILTTNVRIEQKWIDENLGWNQSEYVGIRGIRLPSHRIWLPDSYIYNSAFDLSSDSPTQGVVNGPYVMVYHTGEVVFPVLMKLRTTCKVNIQYFPFDRQVCGLKFASWIYDISSINYELVSSTSEQQQSESIRNSGWAILDVKQGLVWRSKNNKTYGELVYGVHISRRPLYYVFNVIIPCAMLSCLTCMSFWLPTSSGEKVTLGLTCFVAFSVFMLMVAEKVPATSDTVPIIGIYLTIVMSLTSISVIMAVIVANLYQQATMCTTEKHRAPRWLTKLALTYLPPILRMQDKVKTVLSQKLKMHANMKITRNSSWEHWGLHGFLFGIILSFVGILTQILEFPRVYNGAINVDVTTNVTGDLYTISNYYQHFWPWTYPASLFGLFTFLTGVIGVLAGIRRTYSSIYGLFTMSVVSALFAIYLIVYFSFIISFYRTLHMDSAKNRTQPETVSYALASTQLTVAILNVITSVLSAIFAGRAIALCVNKGVKSDDVYMNMATPGPQRPEDSTASHGLSCEPTPLPLATNKNESDVNYENMIENLLLQQVLLYTHDHQNPSHYSRVQHTRSTTTATSSLLIRQQTRYPYNHNDEHLVLTSSKQRNNHDEEATICVVESNQETSSSLIENILYHYNQRNDPSTRFDQNLLDLLVKRNRDKQKSSTSSNTGYYFRLQWLAIGLIIDRLFFYLYFTATVVSYFVTLWLIPYSHPNLTIDIQNL</sequence>
<evidence type="ECO:0000256" key="7">
    <source>
        <dbReference type="ARBA" id="ARBA00023136"/>
    </source>
</evidence>
<dbReference type="InterPro" id="IPR006201">
    <property type="entry name" value="Neur_channel"/>
</dbReference>
<evidence type="ECO:0000256" key="14">
    <source>
        <dbReference type="RuleBase" id="RU000687"/>
    </source>
</evidence>
<keyword evidence="8" id="KW-1015">Disulfide bond</keyword>
<dbReference type="InterPro" id="IPR018000">
    <property type="entry name" value="Neurotransmitter_ion_chnl_CS"/>
</dbReference>
<evidence type="ECO:0000256" key="5">
    <source>
        <dbReference type="ARBA" id="ARBA00023018"/>
    </source>
</evidence>
<feature type="transmembrane region" description="Helical" evidence="14">
    <location>
        <begin position="513"/>
        <end position="536"/>
    </location>
</feature>
<evidence type="ECO:0000256" key="11">
    <source>
        <dbReference type="ARBA" id="ARBA00023286"/>
    </source>
</evidence>
<keyword evidence="7 14" id="KW-0472">Membrane</keyword>
<dbReference type="GO" id="GO:0022848">
    <property type="term" value="F:acetylcholine-gated monoatomic cation-selective channel activity"/>
    <property type="evidence" value="ECO:0007669"/>
    <property type="project" value="InterPro"/>
</dbReference>
<keyword evidence="4 14" id="KW-1133">Transmembrane helix</keyword>
<keyword evidence="10" id="KW-0325">Glycoprotein</keyword>
<keyword evidence="3 14" id="KW-0812">Transmembrane</keyword>
<feature type="transmembrane region" description="Helical" evidence="14">
    <location>
        <begin position="435"/>
        <end position="458"/>
    </location>
</feature>
<feature type="transmembrane region" description="Helical" evidence="14">
    <location>
        <begin position="742"/>
        <end position="762"/>
    </location>
</feature>
<keyword evidence="2" id="KW-1003">Cell membrane</keyword>
<keyword evidence="1 14" id="KW-0813">Transport</keyword>
<dbReference type="CDD" id="cd19051">
    <property type="entry name" value="LGIC_TM_cation"/>
    <property type="match status" value="1"/>
</dbReference>
<feature type="transmembrane region" description="Helical" evidence="14">
    <location>
        <begin position="293"/>
        <end position="319"/>
    </location>
</feature>
<dbReference type="FunFam" id="1.20.58.390:FF:000043">
    <property type="entry name" value="AcetylCholine Receptor"/>
    <property type="match status" value="1"/>
</dbReference>
<gene>
    <name evidence="18" type="ORF">OXD698_LOCUS6079</name>
</gene>
<dbReference type="EMBL" id="CAJOAZ010000258">
    <property type="protein sequence ID" value="CAF3594314.1"/>
    <property type="molecule type" value="Genomic_DNA"/>
</dbReference>
<feature type="transmembrane region" description="Helical" evidence="14">
    <location>
        <begin position="263"/>
        <end position="281"/>
    </location>
</feature>
<dbReference type="Gene3D" id="1.20.58.390">
    <property type="entry name" value="Neurotransmitter-gated ion-channel transmembrane domain"/>
    <property type="match status" value="1"/>
</dbReference>
<keyword evidence="11" id="KW-1071">Ligand-gated ion channel</keyword>
<dbReference type="GO" id="GO:0045211">
    <property type="term" value="C:postsynaptic membrane"/>
    <property type="evidence" value="ECO:0007669"/>
    <property type="project" value="InterPro"/>
</dbReference>
<dbReference type="GO" id="GO:0004888">
    <property type="term" value="F:transmembrane signaling receptor activity"/>
    <property type="evidence" value="ECO:0007669"/>
    <property type="project" value="InterPro"/>
</dbReference>
<dbReference type="Pfam" id="PF02931">
    <property type="entry name" value="Neur_chan_LBD"/>
    <property type="match status" value="1"/>
</dbReference>
<keyword evidence="5" id="KW-0770">Synapse</keyword>
<organism evidence="18 19">
    <name type="scientific">Adineta steineri</name>
    <dbReference type="NCBI Taxonomy" id="433720"/>
    <lineage>
        <taxon>Eukaryota</taxon>
        <taxon>Metazoa</taxon>
        <taxon>Spiralia</taxon>
        <taxon>Gnathifera</taxon>
        <taxon>Rotifera</taxon>
        <taxon>Eurotatoria</taxon>
        <taxon>Bdelloidea</taxon>
        <taxon>Adinetida</taxon>
        <taxon>Adinetidae</taxon>
        <taxon>Adineta</taxon>
    </lineage>
</organism>
<feature type="transmembrane region" description="Helical" evidence="14">
    <location>
        <begin position="465"/>
        <end position="493"/>
    </location>
</feature>
<evidence type="ECO:0000256" key="1">
    <source>
        <dbReference type="ARBA" id="ARBA00022448"/>
    </source>
</evidence>
<reference evidence="18" key="1">
    <citation type="submission" date="2021-02" db="EMBL/GenBank/DDBJ databases">
        <authorList>
            <person name="Nowell W R."/>
        </authorList>
    </citation>
    <scope>NUCLEOTIDE SEQUENCE</scope>
</reference>
<dbReference type="Pfam" id="PF02932">
    <property type="entry name" value="Neur_chan_memb"/>
    <property type="match status" value="1"/>
</dbReference>
<dbReference type="InterPro" id="IPR006029">
    <property type="entry name" value="Neurotrans-gated_channel_TM"/>
</dbReference>
<comment type="subcellular location">
    <subcellularLocation>
        <location evidence="13">Synaptic cell membrane</location>
        <topology evidence="13">Multi-pass membrane protein</topology>
    </subcellularLocation>
</comment>
<evidence type="ECO:0000259" key="17">
    <source>
        <dbReference type="Pfam" id="PF02932"/>
    </source>
</evidence>
<dbReference type="PROSITE" id="PS00236">
    <property type="entry name" value="NEUROTR_ION_CHANNEL"/>
    <property type="match status" value="1"/>
</dbReference>
<feature type="region of interest" description="Disordered" evidence="15">
    <location>
        <begin position="560"/>
        <end position="581"/>
    </location>
</feature>
<evidence type="ECO:0000256" key="12">
    <source>
        <dbReference type="ARBA" id="ARBA00023303"/>
    </source>
</evidence>
<evidence type="ECO:0000256" key="9">
    <source>
        <dbReference type="ARBA" id="ARBA00023170"/>
    </source>
</evidence>
<keyword evidence="6 14" id="KW-0406">Ion transport</keyword>
<dbReference type="AlphaFoldDB" id="A0A818MTH2"/>
<dbReference type="FunFam" id="2.70.170.10:FF:000028">
    <property type="entry name" value="AcetylCholine Receptor"/>
    <property type="match status" value="1"/>
</dbReference>